<dbReference type="InterPro" id="IPR036286">
    <property type="entry name" value="LexA/Signal_pep-like_sf"/>
</dbReference>
<evidence type="ECO:0000256" key="2">
    <source>
        <dbReference type="ARBA" id="ARBA00019232"/>
    </source>
</evidence>
<dbReference type="Pfam" id="PF10502">
    <property type="entry name" value="Peptidase_S26"/>
    <property type="match status" value="1"/>
</dbReference>
<dbReference type="GO" id="GO:0004252">
    <property type="term" value="F:serine-type endopeptidase activity"/>
    <property type="evidence" value="ECO:0007669"/>
    <property type="project" value="InterPro"/>
</dbReference>
<keyword evidence="4" id="KW-1133">Transmembrane helix</keyword>
<name>A0A4S3KQN2_9GAMM</name>
<dbReference type="GO" id="GO:0016020">
    <property type="term" value="C:membrane"/>
    <property type="evidence" value="ECO:0007669"/>
    <property type="project" value="InterPro"/>
</dbReference>
<accession>A0A4S3KQN2</accession>
<evidence type="ECO:0000256" key="4">
    <source>
        <dbReference type="SAM" id="Phobius"/>
    </source>
</evidence>
<evidence type="ECO:0000256" key="1">
    <source>
        <dbReference type="ARBA" id="ARBA00009370"/>
    </source>
</evidence>
<dbReference type="Gene3D" id="2.10.109.10">
    <property type="entry name" value="Umud Fragment, subunit A"/>
    <property type="match status" value="1"/>
</dbReference>
<dbReference type="CDD" id="cd06530">
    <property type="entry name" value="S26_SPase_I"/>
    <property type="match status" value="1"/>
</dbReference>
<organism evidence="6 7">
    <name type="scientific">Metallibacterium scheffleri</name>
    <dbReference type="NCBI Taxonomy" id="993689"/>
    <lineage>
        <taxon>Bacteria</taxon>
        <taxon>Pseudomonadati</taxon>
        <taxon>Pseudomonadota</taxon>
        <taxon>Gammaproteobacteria</taxon>
        <taxon>Lysobacterales</taxon>
        <taxon>Rhodanobacteraceae</taxon>
        <taxon>Metallibacterium</taxon>
    </lineage>
</organism>
<gene>
    <name evidence="6" type="ORF">B1806_04100</name>
</gene>
<dbReference type="PANTHER" id="PTHR43390:SF1">
    <property type="entry name" value="CHLOROPLAST PROCESSING PEPTIDASE"/>
    <property type="match status" value="1"/>
</dbReference>
<reference evidence="6 7" key="1">
    <citation type="submission" date="2017-02" db="EMBL/GenBank/DDBJ databases">
        <title>Whole genome sequencing of Metallibacterium scheffleri DSM 24874 (T).</title>
        <authorList>
            <person name="Kumar S."/>
            <person name="Patil P."/>
            <person name="Patil P.B."/>
        </authorList>
    </citation>
    <scope>NUCLEOTIDE SEQUENCE [LARGE SCALE GENOMIC DNA]</scope>
    <source>
        <strain evidence="6 7">DSM 24874</strain>
    </source>
</reference>
<keyword evidence="4" id="KW-0812">Transmembrane</keyword>
<dbReference type="Proteomes" id="UP000307749">
    <property type="component" value="Unassembled WGS sequence"/>
</dbReference>
<feature type="domain" description="Peptidase S26" evidence="5">
    <location>
        <begin position="17"/>
        <end position="170"/>
    </location>
</feature>
<evidence type="ECO:0000259" key="5">
    <source>
        <dbReference type="Pfam" id="PF10502"/>
    </source>
</evidence>
<dbReference type="AlphaFoldDB" id="A0A4S3KQN2"/>
<evidence type="ECO:0000313" key="7">
    <source>
        <dbReference type="Proteomes" id="UP000307749"/>
    </source>
</evidence>
<protein>
    <recommendedName>
        <fullName evidence="2">Signal peptidase I</fullName>
    </recommendedName>
    <alternativeName>
        <fullName evidence="3">Leader peptidase I</fullName>
    </alternativeName>
</protein>
<dbReference type="PANTHER" id="PTHR43390">
    <property type="entry name" value="SIGNAL PEPTIDASE I"/>
    <property type="match status" value="1"/>
</dbReference>
<proteinExistence type="inferred from homology"/>
<keyword evidence="4" id="KW-0472">Membrane</keyword>
<dbReference type="InterPro" id="IPR019533">
    <property type="entry name" value="Peptidase_S26"/>
</dbReference>
<comment type="caution">
    <text evidence="6">The sequence shown here is derived from an EMBL/GenBank/DDBJ whole genome shotgun (WGS) entry which is preliminary data.</text>
</comment>
<dbReference type="OrthoDB" id="5360818at2"/>
<evidence type="ECO:0000256" key="3">
    <source>
        <dbReference type="ARBA" id="ARBA00029906"/>
    </source>
</evidence>
<keyword evidence="7" id="KW-1185">Reference proteome</keyword>
<dbReference type="InterPro" id="IPR000223">
    <property type="entry name" value="Pept_S26A_signal_pept_1"/>
</dbReference>
<sequence>MATTAVSTNPAWQIRFWIKVSAGLLVMALALLYVLNNWRVGFSNEAMQSVGAGWFLVHLEPDYSPAIGTYAVFHVGNGLQGFRPGTLFVKLVVGGPGALIHVGVNKTTVNGKVVAGSLDSLSALHLSPNQVVRTFIVPRNAYFVVGTRPYSYDSRYWGTVPVGAFVGKAYLL</sequence>
<feature type="transmembrane region" description="Helical" evidence="4">
    <location>
        <begin position="16"/>
        <end position="35"/>
    </location>
</feature>
<dbReference type="EMBL" id="MWQO01000014">
    <property type="protein sequence ID" value="THD11309.1"/>
    <property type="molecule type" value="Genomic_DNA"/>
</dbReference>
<evidence type="ECO:0000313" key="6">
    <source>
        <dbReference type="EMBL" id="THD11309.1"/>
    </source>
</evidence>
<dbReference type="SUPFAM" id="SSF51306">
    <property type="entry name" value="LexA/Signal peptidase"/>
    <property type="match status" value="1"/>
</dbReference>
<dbReference type="GO" id="GO:0006465">
    <property type="term" value="P:signal peptide processing"/>
    <property type="evidence" value="ECO:0007669"/>
    <property type="project" value="InterPro"/>
</dbReference>
<comment type="similarity">
    <text evidence="1">Belongs to the peptidase S26 family.</text>
</comment>
<dbReference type="STRING" id="993689.GCA_002077135_00211"/>
<dbReference type="RefSeq" id="WP_081130253.1">
    <property type="nucleotide sequence ID" value="NZ_LDOS01000005.1"/>
</dbReference>